<evidence type="ECO:0000313" key="3">
    <source>
        <dbReference type="Proteomes" id="UP001207918"/>
    </source>
</evidence>
<dbReference type="Gene3D" id="3.40.50.360">
    <property type="match status" value="1"/>
</dbReference>
<comment type="caution">
    <text evidence="2">The sequence shown here is derived from an EMBL/GenBank/DDBJ whole genome shotgun (WGS) entry which is preliminary data.</text>
</comment>
<feature type="domain" description="NADPH-dependent FMN reductase-like" evidence="1">
    <location>
        <begin position="1"/>
        <end position="144"/>
    </location>
</feature>
<proteinExistence type="predicted"/>
<evidence type="ECO:0000313" key="2">
    <source>
        <dbReference type="EMBL" id="MCW9705507.1"/>
    </source>
</evidence>
<name>A0ABT3PHW6_9BACT</name>
<organism evidence="2 3">
    <name type="scientific">Fodinibius salsisoli</name>
    <dbReference type="NCBI Taxonomy" id="2820877"/>
    <lineage>
        <taxon>Bacteria</taxon>
        <taxon>Pseudomonadati</taxon>
        <taxon>Balneolota</taxon>
        <taxon>Balneolia</taxon>
        <taxon>Balneolales</taxon>
        <taxon>Balneolaceae</taxon>
        <taxon>Fodinibius</taxon>
    </lineage>
</organism>
<evidence type="ECO:0000259" key="1">
    <source>
        <dbReference type="Pfam" id="PF03358"/>
    </source>
</evidence>
<dbReference type="RefSeq" id="WP_265764171.1">
    <property type="nucleotide sequence ID" value="NZ_JAGGJA010000001.1"/>
</dbReference>
<dbReference type="SUPFAM" id="SSF52218">
    <property type="entry name" value="Flavoproteins"/>
    <property type="match status" value="1"/>
</dbReference>
<dbReference type="InterPro" id="IPR050712">
    <property type="entry name" value="NAD(P)H-dep_reductase"/>
</dbReference>
<sequence>MKVAIILGSARKGRQTHKAAYYLHNELQDRDIKSDLIDLAETSLPIFEEKLQNHPDSLTQASKISQRMNEADALIFITPEYHGSISGVLKNTLDYFWSELQKKPIGAVATSSGKMGGINASRHLQQIILSIGAFPMPLKWLVPRVHRSFDENYCPKSDKIESSGQKFLDEFLWFADALYQKKIDDALRFNINEEAA</sequence>
<protein>
    <submittedName>
        <fullName evidence="2">NAD(P)H-dependent oxidoreductase</fullName>
    </submittedName>
</protein>
<dbReference type="EMBL" id="JAGGJA010000001">
    <property type="protein sequence ID" value="MCW9705507.1"/>
    <property type="molecule type" value="Genomic_DNA"/>
</dbReference>
<gene>
    <name evidence="2" type="ORF">J6I44_01510</name>
</gene>
<dbReference type="InterPro" id="IPR005025">
    <property type="entry name" value="FMN_Rdtase-like_dom"/>
</dbReference>
<dbReference type="PANTHER" id="PTHR30543:SF21">
    <property type="entry name" value="NAD(P)H-DEPENDENT FMN REDUCTASE LOT6"/>
    <property type="match status" value="1"/>
</dbReference>
<accession>A0ABT3PHW6</accession>
<dbReference type="InterPro" id="IPR029039">
    <property type="entry name" value="Flavoprotein-like_sf"/>
</dbReference>
<dbReference type="Proteomes" id="UP001207918">
    <property type="component" value="Unassembled WGS sequence"/>
</dbReference>
<reference evidence="2 3" key="1">
    <citation type="submission" date="2021-03" db="EMBL/GenBank/DDBJ databases">
        <title>Aliifodinibius sp. nov., a new bacterium isolated from saline soil.</title>
        <authorList>
            <person name="Galisteo C."/>
            <person name="De La Haba R."/>
            <person name="Sanchez-Porro C."/>
            <person name="Ventosa A."/>
        </authorList>
    </citation>
    <scope>NUCLEOTIDE SEQUENCE [LARGE SCALE GENOMIC DNA]</scope>
    <source>
        <strain evidence="2 3">1BSP15-2V2</strain>
    </source>
</reference>
<dbReference type="Pfam" id="PF03358">
    <property type="entry name" value="FMN_red"/>
    <property type="match status" value="1"/>
</dbReference>
<keyword evidence="3" id="KW-1185">Reference proteome</keyword>
<dbReference type="PANTHER" id="PTHR30543">
    <property type="entry name" value="CHROMATE REDUCTASE"/>
    <property type="match status" value="1"/>
</dbReference>